<dbReference type="GO" id="GO:0030431">
    <property type="term" value="P:sleep"/>
    <property type="evidence" value="ECO:0007669"/>
    <property type="project" value="InterPro"/>
</dbReference>
<keyword evidence="7" id="KW-0325">Glycoprotein</keyword>
<proteinExistence type="predicted"/>
<evidence type="ECO:0000256" key="4">
    <source>
        <dbReference type="ARBA" id="ARBA00022729"/>
    </source>
</evidence>
<comment type="subcellular location">
    <subcellularLocation>
        <location evidence="1">Membrane</location>
        <topology evidence="1">Lipid-anchor</topology>
        <topology evidence="1">GPI-anchor</topology>
    </subcellularLocation>
</comment>
<keyword evidence="3" id="KW-0812">Transmembrane</keyword>
<evidence type="ECO:0000313" key="10">
    <source>
        <dbReference type="Proteomes" id="UP000410492"/>
    </source>
</evidence>
<evidence type="ECO:0000256" key="3">
    <source>
        <dbReference type="ARBA" id="ARBA00022692"/>
    </source>
</evidence>
<reference evidence="9 10" key="1">
    <citation type="submission" date="2019-01" db="EMBL/GenBank/DDBJ databases">
        <authorList>
            <person name="Sayadi A."/>
        </authorList>
    </citation>
    <scope>NUCLEOTIDE SEQUENCE [LARGE SCALE GENOMIC DNA]</scope>
</reference>
<organism evidence="9 10">
    <name type="scientific">Callosobruchus maculatus</name>
    <name type="common">Southern cowpea weevil</name>
    <name type="synonym">Pulse bruchid</name>
    <dbReference type="NCBI Taxonomy" id="64391"/>
    <lineage>
        <taxon>Eukaryota</taxon>
        <taxon>Metazoa</taxon>
        <taxon>Ecdysozoa</taxon>
        <taxon>Arthropoda</taxon>
        <taxon>Hexapoda</taxon>
        <taxon>Insecta</taxon>
        <taxon>Pterygota</taxon>
        <taxon>Neoptera</taxon>
        <taxon>Endopterygota</taxon>
        <taxon>Coleoptera</taxon>
        <taxon>Polyphaga</taxon>
        <taxon>Cucujiformia</taxon>
        <taxon>Chrysomeloidea</taxon>
        <taxon>Chrysomelidae</taxon>
        <taxon>Bruchinae</taxon>
        <taxon>Bruchini</taxon>
        <taxon>Callosobruchus</taxon>
    </lineage>
</organism>
<name>A0A653CSA9_CALMS</name>
<dbReference type="Proteomes" id="UP000410492">
    <property type="component" value="Unassembled WGS sequence"/>
</dbReference>
<dbReference type="AlphaFoldDB" id="A0A653CSA9"/>
<keyword evidence="2" id="KW-0336">GPI-anchor</keyword>
<dbReference type="CDD" id="cd00117">
    <property type="entry name" value="TFP"/>
    <property type="match status" value="1"/>
</dbReference>
<dbReference type="PANTHER" id="PTHR33562">
    <property type="entry name" value="ATILLA, ISOFORM B-RELATED-RELATED"/>
    <property type="match status" value="1"/>
</dbReference>
<feature type="non-terminal residue" evidence="9">
    <location>
        <position position="1"/>
    </location>
</feature>
<dbReference type="SUPFAM" id="SSF57302">
    <property type="entry name" value="Snake toxin-like"/>
    <property type="match status" value="1"/>
</dbReference>
<evidence type="ECO:0000313" key="9">
    <source>
        <dbReference type="EMBL" id="VEN49963.1"/>
    </source>
</evidence>
<keyword evidence="10" id="KW-1185">Reference proteome</keyword>
<evidence type="ECO:0000256" key="7">
    <source>
        <dbReference type="ARBA" id="ARBA00023180"/>
    </source>
</evidence>
<keyword evidence="5" id="KW-1133">Transmembrane helix</keyword>
<dbReference type="InterPro" id="IPR050975">
    <property type="entry name" value="Sleep_regulator"/>
</dbReference>
<dbReference type="GO" id="GO:0098552">
    <property type="term" value="C:side of membrane"/>
    <property type="evidence" value="ECO:0007669"/>
    <property type="project" value="UniProtKB-KW"/>
</dbReference>
<dbReference type="EMBL" id="CAACVG010008465">
    <property type="protein sequence ID" value="VEN49963.1"/>
    <property type="molecule type" value="Genomic_DNA"/>
</dbReference>
<keyword evidence="6" id="KW-0472">Membrane</keyword>
<evidence type="ECO:0000256" key="2">
    <source>
        <dbReference type="ARBA" id="ARBA00022622"/>
    </source>
</evidence>
<gene>
    <name evidence="9" type="ORF">CALMAC_LOCUS10881</name>
</gene>
<dbReference type="Pfam" id="PF17064">
    <property type="entry name" value="QVR"/>
    <property type="match status" value="1"/>
</dbReference>
<keyword evidence="8" id="KW-0449">Lipoprotein</keyword>
<dbReference type="GO" id="GO:0032222">
    <property type="term" value="P:regulation of synaptic transmission, cholinergic"/>
    <property type="evidence" value="ECO:0007669"/>
    <property type="project" value="InterPro"/>
</dbReference>
<evidence type="ECO:0000256" key="5">
    <source>
        <dbReference type="ARBA" id="ARBA00022989"/>
    </source>
</evidence>
<dbReference type="InterPro" id="IPR045860">
    <property type="entry name" value="Snake_toxin-like_sf"/>
</dbReference>
<dbReference type="OrthoDB" id="8133109at2759"/>
<evidence type="ECO:0000256" key="8">
    <source>
        <dbReference type="ARBA" id="ARBA00023288"/>
    </source>
</evidence>
<protein>
    <submittedName>
        <fullName evidence="9">Uncharacterized protein</fullName>
    </submittedName>
</protein>
<dbReference type="InterPro" id="IPR031424">
    <property type="entry name" value="QVR-like"/>
</dbReference>
<keyword evidence="4" id="KW-0732">Signal</keyword>
<evidence type="ECO:0000256" key="1">
    <source>
        <dbReference type="ARBA" id="ARBA00004589"/>
    </source>
</evidence>
<accession>A0A653CSA9</accession>
<evidence type="ECO:0000256" key="6">
    <source>
        <dbReference type="ARBA" id="ARBA00023136"/>
    </source>
</evidence>
<sequence>VVSLKKSRFSLHFQSLREIDPLFLKQLLEKNQFHIADALSCYNCQVCEEPFVASEASRTTCSGSDQVCLKLNIRTSDGSSVTGRQCSSRTQNGQNICDFLRSSGTSLGSVTSCSPCTSDLCNA</sequence>